<comment type="caution">
    <text evidence="3">Lacks conserved residue(s) required for the propagation of feature annotation.</text>
</comment>
<dbReference type="Proteomes" id="UP000326396">
    <property type="component" value="Linkage Group LG1"/>
</dbReference>
<dbReference type="PROSITE" id="PS50985">
    <property type="entry name" value="GRAS"/>
    <property type="match status" value="1"/>
</dbReference>
<feature type="region of interest" description="SAW" evidence="3">
    <location>
        <begin position="401"/>
        <end position="476"/>
    </location>
</feature>
<comment type="caution">
    <text evidence="4">The sequence shown here is derived from an EMBL/GenBank/DDBJ whole genome shotgun (WGS) entry which is preliminary data.</text>
</comment>
<evidence type="ECO:0000256" key="3">
    <source>
        <dbReference type="PROSITE-ProRule" id="PRU01191"/>
    </source>
</evidence>
<dbReference type="InterPro" id="IPR005202">
    <property type="entry name" value="TF_GRAS"/>
</dbReference>
<evidence type="ECO:0000256" key="2">
    <source>
        <dbReference type="ARBA" id="ARBA00023163"/>
    </source>
</evidence>
<dbReference type="OrthoDB" id="1935022at2759"/>
<gene>
    <name evidence="4" type="ORF">E3N88_00762</name>
</gene>
<evidence type="ECO:0000313" key="4">
    <source>
        <dbReference type="EMBL" id="KAD7477626.1"/>
    </source>
</evidence>
<keyword evidence="2" id="KW-0804">Transcription</keyword>
<accession>A0A5N6Q0Q7</accession>
<dbReference type="PANTHER" id="PTHR31636">
    <property type="entry name" value="OSJNBA0084A10.13 PROTEIN-RELATED"/>
    <property type="match status" value="1"/>
</dbReference>
<proteinExistence type="inferred from homology"/>
<evidence type="ECO:0000313" key="5">
    <source>
        <dbReference type="Proteomes" id="UP000326396"/>
    </source>
</evidence>
<keyword evidence="1" id="KW-0805">Transcription regulation</keyword>
<evidence type="ECO:0000256" key="1">
    <source>
        <dbReference type="ARBA" id="ARBA00023015"/>
    </source>
</evidence>
<reference evidence="4 5" key="1">
    <citation type="submission" date="2019-05" db="EMBL/GenBank/DDBJ databases">
        <title>Mikania micrantha, genome provides insights into the molecular mechanism of rapid growth.</title>
        <authorList>
            <person name="Liu B."/>
        </authorList>
    </citation>
    <scope>NUCLEOTIDE SEQUENCE [LARGE SCALE GENOMIC DNA]</scope>
    <source>
        <strain evidence="4">NLD-2019</strain>
        <tissue evidence="4">Leaf</tissue>
    </source>
</reference>
<dbReference type="AlphaFoldDB" id="A0A5N6Q0Q7"/>
<feature type="short sequence motif" description="VHIID" evidence="3">
    <location>
        <begin position="214"/>
        <end position="218"/>
    </location>
</feature>
<dbReference type="EMBL" id="SZYD01000001">
    <property type="protein sequence ID" value="KAD7477626.1"/>
    <property type="molecule type" value="Genomic_DNA"/>
</dbReference>
<protein>
    <submittedName>
        <fullName evidence="4">Uncharacterized protein</fullName>
    </submittedName>
</protein>
<comment type="similarity">
    <text evidence="3">Belongs to the GRAS family.</text>
</comment>
<sequence>MVLSELLLQPSWPSHSYFQSNLDQIIQKMEVFEIYDHRFFSTVAITPENSPVSSIKFPVSSNDSGHDDDHNHVDMHNSLLDNKNTFDDVCRWLSDDDDNDLQMEFMEFDSQTGIKNLLMAYAEAIRMEQEELAKVIVKCICEKANPNGLPLERIALNLFQPEENQEKEYLFQESLKNFNPAFRVFYDIFPYVRFAHLTAGSAIIEAVPSHVDMVHIIDFDICEGIQWPPVIEAIARIKKSMIITSIKLDHQDQDSQFDQTSWHLCNFARSLGLDLKVQEMGMTQMVKEMDHKRKSQSEFIAFNCMIGLLHMGRTTKTTQVMNFLTIAKGFLEKNEGIITLGDDLETERMINYSDFSSFFIKNLEHYKALYESMERGFPRYLNEARIAMESLFLAPFVSSKSWFQKWKERRERVVFDMNLQKGFGLKGERMSMKNLNEAMQMVKEGETPYRIRIGENGNEMVLEWKGIPLVRVCAWKVNK</sequence>
<name>A0A5N6Q0Q7_9ASTR</name>
<organism evidence="4 5">
    <name type="scientific">Mikania micrantha</name>
    <name type="common">bitter vine</name>
    <dbReference type="NCBI Taxonomy" id="192012"/>
    <lineage>
        <taxon>Eukaryota</taxon>
        <taxon>Viridiplantae</taxon>
        <taxon>Streptophyta</taxon>
        <taxon>Embryophyta</taxon>
        <taxon>Tracheophyta</taxon>
        <taxon>Spermatophyta</taxon>
        <taxon>Magnoliopsida</taxon>
        <taxon>eudicotyledons</taxon>
        <taxon>Gunneridae</taxon>
        <taxon>Pentapetalae</taxon>
        <taxon>asterids</taxon>
        <taxon>campanulids</taxon>
        <taxon>Asterales</taxon>
        <taxon>Asteraceae</taxon>
        <taxon>Asteroideae</taxon>
        <taxon>Heliantheae alliance</taxon>
        <taxon>Eupatorieae</taxon>
        <taxon>Mikania</taxon>
    </lineage>
</organism>
<keyword evidence="5" id="KW-1185">Reference proteome</keyword>
<dbReference type="Pfam" id="PF03514">
    <property type="entry name" value="GRAS"/>
    <property type="match status" value="1"/>
</dbReference>